<dbReference type="Proteomes" id="UP000070163">
    <property type="component" value="Unassembled WGS sequence"/>
</dbReference>
<evidence type="ECO:0000313" key="2">
    <source>
        <dbReference type="EMBL" id="KXA91175.1"/>
    </source>
</evidence>
<evidence type="ECO:0000313" key="3">
    <source>
        <dbReference type="Proteomes" id="UP000070163"/>
    </source>
</evidence>
<organism evidence="2 3">
    <name type="scientific">candidate division MSBL1 archaeon SCGC-AAA259A05</name>
    <dbReference type="NCBI Taxonomy" id="1698259"/>
    <lineage>
        <taxon>Archaea</taxon>
        <taxon>Methanobacteriati</taxon>
        <taxon>Methanobacteriota</taxon>
        <taxon>candidate division MSBL1</taxon>
    </lineage>
</organism>
<dbReference type="EMBL" id="LHXJ01000018">
    <property type="protein sequence ID" value="KXA91175.1"/>
    <property type="molecule type" value="Genomic_DNA"/>
</dbReference>
<reference evidence="2 3" key="1">
    <citation type="journal article" date="2016" name="Sci. Rep.">
        <title>Metabolic traits of an uncultured archaeal lineage -MSBL1- from brine pools of the Red Sea.</title>
        <authorList>
            <person name="Mwirichia R."/>
            <person name="Alam I."/>
            <person name="Rashid M."/>
            <person name="Vinu M."/>
            <person name="Ba-Alawi W."/>
            <person name="Anthony Kamau A."/>
            <person name="Kamanda Ngugi D."/>
            <person name="Goker M."/>
            <person name="Klenk H.P."/>
            <person name="Bajic V."/>
            <person name="Stingl U."/>
        </authorList>
    </citation>
    <scope>NUCLEOTIDE SEQUENCE [LARGE SCALE GENOMIC DNA]</scope>
    <source>
        <strain evidence="2">SCGC-AAA259A05</strain>
    </source>
</reference>
<sequence>MKREAKLAGWDRGILFDIEEKDDDWIQEVWKELRAERNRRKKTEGFEGSKPKETEEEPEDTPETQGTVPVAVGVLQTGEGKKAEKES</sequence>
<keyword evidence="3" id="KW-1185">Reference proteome</keyword>
<feature type="region of interest" description="Disordered" evidence="1">
    <location>
        <begin position="37"/>
        <end position="87"/>
    </location>
</feature>
<evidence type="ECO:0000256" key="1">
    <source>
        <dbReference type="SAM" id="MobiDB-lite"/>
    </source>
</evidence>
<proteinExistence type="predicted"/>
<name>A0A133UAH5_9EURY</name>
<accession>A0A133UAH5</accession>
<protein>
    <submittedName>
        <fullName evidence="2">Uncharacterized protein</fullName>
    </submittedName>
</protein>
<feature type="compositionally biased region" description="Basic and acidic residues" evidence="1">
    <location>
        <begin position="43"/>
        <end position="53"/>
    </location>
</feature>
<comment type="caution">
    <text evidence="2">The sequence shown here is derived from an EMBL/GenBank/DDBJ whole genome shotgun (WGS) entry which is preliminary data.</text>
</comment>
<dbReference type="AlphaFoldDB" id="A0A133UAH5"/>
<gene>
    <name evidence="2" type="ORF">AKJ57_02205</name>
</gene>